<gene>
    <name evidence="2" type="ORF">PVAP13_8NG211001</name>
</gene>
<evidence type="ECO:0000256" key="1">
    <source>
        <dbReference type="SAM" id="MobiDB-lite"/>
    </source>
</evidence>
<evidence type="ECO:0000313" key="3">
    <source>
        <dbReference type="Proteomes" id="UP000823388"/>
    </source>
</evidence>
<protein>
    <submittedName>
        <fullName evidence="2">Uncharacterized protein</fullName>
    </submittedName>
</protein>
<proteinExistence type="predicted"/>
<dbReference type="AlphaFoldDB" id="A0A8T0P8Y6"/>
<dbReference type="EMBL" id="CM029052">
    <property type="protein sequence ID" value="KAG2557458.1"/>
    <property type="molecule type" value="Genomic_DNA"/>
</dbReference>
<sequence length="124" mass="12329">MWGGGGGGDPLRSIAVALPGHATSPSQPPPSRATPPSASPNCLLANANDSDATLRAALLSTPATVAEEQDAVARDVVEVGRGEGCPGGDERQVDGDDTRSPPGGGDKARAGKFKSAGANGKTWN</sequence>
<evidence type="ECO:0000313" key="2">
    <source>
        <dbReference type="EMBL" id="KAG2557458.1"/>
    </source>
</evidence>
<feature type="compositionally biased region" description="Basic and acidic residues" evidence="1">
    <location>
        <begin position="88"/>
        <end position="99"/>
    </location>
</feature>
<keyword evidence="3" id="KW-1185">Reference proteome</keyword>
<reference evidence="2" key="1">
    <citation type="submission" date="2020-05" db="EMBL/GenBank/DDBJ databases">
        <title>WGS assembly of Panicum virgatum.</title>
        <authorList>
            <person name="Lovell J.T."/>
            <person name="Jenkins J."/>
            <person name="Shu S."/>
            <person name="Juenger T.E."/>
            <person name="Schmutz J."/>
        </authorList>
    </citation>
    <scope>NUCLEOTIDE SEQUENCE</scope>
    <source>
        <strain evidence="2">AP13</strain>
    </source>
</reference>
<feature type="region of interest" description="Disordered" evidence="1">
    <location>
        <begin position="76"/>
        <end position="124"/>
    </location>
</feature>
<organism evidence="2 3">
    <name type="scientific">Panicum virgatum</name>
    <name type="common">Blackwell switchgrass</name>
    <dbReference type="NCBI Taxonomy" id="38727"/>
    <lineage>
        <taxon>Eukaryota</taxon>
        <taxon>Viridiplantae</taxon>
        <taxon>Streptophyta</taxon>
        <taxon>Embryophyta</taxon>
        <taxon>Tracheophyta</taxon>
        <taxon>Spermatophyta</taxon>
        <taxon>Magnoliopsida</taxon>
        <taxon>Liliopsida</taxon>
        <taxon>Poales</taxon>
        <taxon>Poaceae</taxon>
        <taxon>PACMAD clade</taxon>
        <taxon>Panicoideae</taxon>
        <taxon>Panicodae</taxon>
        <taxon>Paniceae</taxon>
        <taxon>Panicinae</taxon>
        <taxon>Panicum</taxon>
        <taxon>Panicum sect. Hiantes</taxon>
    </lineage>
</organism>
<feature type="region of interest" description="Disordered" evidence="1">
    <location>
        <begin position="1"/>
        <end position="45"/>
    </location>
</feature>
<accession>A0A8T0P8Y6</accession>
<dbReference type="Proteomes" id="UP000823388">
    <property type="component" value="Chromosome 8N"/>
</dbReference>
<name>A0A8T0P8Y6_PANVG</name>
<comment type="caution">
    <text evidence="2">The sequence shown here is derived from an EMBL/GenBank/DDBJ whole genome shotgun (WGS) entry which is preliminary data.</text>
</comment>